<dbReference type="PANTHER" id="PTHR47363:SF1">
    <property type="entry name" value="GLUCOKINASE"/>
    <property type="match status" value="1"/>
</dbReference>
<evidence type="ECO:0000256" key="2">
    <source>
        <dbReference type="ARBA" id="ARBA00022777"/>
    </source>
</evidence>
<keyword evidence="2 3" id="KW-0418">Kinase</keyword>
<dbReference type="GO" id="GO:0005536">
    <property type="term" value="F:D-glucose binding"/>
    <property type="evidence" value="ECO:0007669"/>
    <property type="project" value="InterPro"/>
</dbReference>
<proteinExistence type="inferred from homology"/>
<organism evidence="5 6">
    <name type="scientific">Candidatus Endoriftia persephonae</name>
    <dbReference type="NCBI Taxonomy" id="393765"/>
    <lineage>
        <taxon>Bacteria</taxon>
        <taxon>Pseudomonadati</taxon>
        <taxon>Pseudomonadota</taxon>
        <taxon>Gammaproteobacteria</taxon>
        <taxon>Chromatiales</taxon>
        <taxon>Sedimenticolaceae</taxon>
        <taxon>Candidatus Endoriftia</taxon>
    </lineage>
</organism>
<dbReference type="Pfam" id="PF02685">
    <property type="entry name" value="Glucokinase"/>
    <property type="match status" value="1"/>
</dbReference>
<dbReference type="GO" id="GO:0004340">
    <property type="term" value="F:glucokinase activity"/>
    <property type="evidence" value="ECO:0007669"/>
    <property type="project" value="UniProtKB-UniRule"/>
</dbReference>
<dbReference type="GO" id="GO:0006096">
    <property type="term" value="P:glycolytic process"/>
    <property type="evidence" value="ECO:0007669"/>
    <property type="project" value="UniProtKB-UniRule"/>
</dbReference>
<dbReference type="KEGG" id="eps:L0Y14_16195"/>
<keyword evidence="3" id="KW-0067">ATP-binding</keyword>
<evidence type="ECO:0000256" key="1">
    <source>
        <dbReference type="ARBA" id="ARBA00022679"/>
    </source>
</evidence>
<reference evidence="5" key="1">
    <citation type="journal article" date="2022" name="Mol. Ecol. Resour.">
        <title>The complete and closed genome of the facultative generalist Candidatus Endoriftia persephone from deep-sea hydrothermal vents.</title>
        <authorList>
            <person name="de Oliveira A.L."/>
            <person name="Srivastava A."/>
            <person name="Espada-Hinojosa S."/>
            <person name="Bright M."/>
        </authorList>
    </citation>
    <scope>NUCLEOTIDE SEQUENCE</scope>
    <source>
        <strain evidence="5">Tica-EPR-9o50.N</strain>
    </source>
</reference>
<dbReference type="AlphaFoldDB" id="A0A9J6ZXZ7"/>
<dbReference type="Gene3D" id="3.30.420.40">
    <property type="match status" value="1"/>
</dbReference>
<dbReference type="Gene3D" id="3.40.367.20">
    <property type="match status" value="1"/>
</dbReference>
<comment type="subcellular location">
    <subcellularLocation>
        <location evidence="3">Cytoplasm</location>
    </subcellularLocation>
</comment>
<dbReference type="HAMAP" id="MF_00524">
    <property type="entry name" value="Glucokinase"/>
    <property type="match status" value="1"/>
</dbReference>
<keyword evidence="3" id="KW-0324">Glycolysis</keyword>
<sequence length="328" mass="35569">MQLLAGDIGGTNSRLAIYRTGPDAGLELVTEKDFASAEFDGLEAIIAEFLQQSGAEVERAAFGVPGPVRDGQCTTTKFRWQLSAKSINARFGFAATHLLNDLEANAWGIDRLKDEQIVLLQAGDPDAQGNRSIVSAGTGLGEAGLFWDGRQHIPFATEGGHSDFSPSTPLEFALFEHLTKQHGHVSWERLVCGPGLETIHDFLRQHRKAPAPAWLEQVMREQGSAAAISNAALTKQDEICDQALDLFVRLYGREVGNHALKIMATGGVYLGGGIAPKLIDRLRQGAFIEAFLDKGRMQELMASMPVRIILNQRTALLGVAHFAATMPL</sequence>
<comment type="similarity">
    <text evidence="3 4">Belongs to the bacterial glucokinase family.</text>
</comment>
<dbReference type="EMBL" id="CP090569">
    <property type="protein sequence ID" value="USF87637.1"/>
    <property type="molecule type" value="Genomic_DNA"/>
</dbReference>
<dbReference type="NCBIfam" id="TIGR00749">
    <property type="entry name" value="glk"/>
    <property type="match status" value="1"/>
</dbReference>
<dbReference type="Proteomes" id="UP001056649">
    <property type="component" value="Chromosome"/>
</dbReference>
<dbReference type="InterPro" id="IPR043129">
    <property type="entry name" value="ATPase_NBD"/>
</dbReference>
<dbReference type="PANTHER" id="PTHR47363">
    <property type="entry name" value="GLUCOKINASE"/>
    <property type="match status" value="1"/>
</dbReference>
<keyword evidence="6" id="KW-1185">Reference proteome</keyword>
<evidence type="ECO:0000256" key="3">
    <source>
        <dbReference type="HAMAP-Rule" id="MF_00524"/>
    </source>
</evidence>
<comment type="catalytic activity">
    <reaction evidence="3">
        <text>D-glucose + ATP = D-glucose 6-phosphate + ADP + H(+)</text>
        <dbReference type="Rhea" id="RHEA:17825"/>
        <dbReference type="ChEBI" id="CHEBI:4167"/>
        <dbReference type="ChEBI" id="CHEBI:15378"/>
        <dbReference type="ChEBI" id="CHEBI:30616"/>
        <dbReference type="ChEBI" id="CHEBI:61548"/>
        <dbReference type="ChEBI" id="CHEBI:456216"/>
        <dbReference type="EC" id="2.7.1.2"/>
    </reaction>
</comment>
<keyword evidence="1 3" id="KW-0808">Transferase</keyword>
<keyword evidence="3" id="KW-0963">Cytoplasm</keyword>
<dbReference type="GO" id="GO:0005524">
    <property type="term" value="F:ATP binding"/>
    <property type="evidence" value="ECO:0007669"/>
    <property type="project" value="UniProtKB-UniRule"/>
</dbReference>
<accession>A0A9J6ZXZ7</accession>
<dbReference type="InterPro" id="IPR003836">
    <property type="entry name" value="Glucokinase"/>
</dbReference>
<dbReference type="RefSeq" id="WP_005958869.1">
    <property type="nucleotide sequence ID" value="NZ_CP090569.1"/>
</dbReference>
<gene>
    <name evidence="3 5" type="primary">glk</name>
    <name evidence="5" type="ORF">L0Y14_16195</name>
</gene>
<keyword evidence="3" id="KW-0547">Nucleotide-binding</keyword>
<dbReference type="SUPFAM" id="SSF53067">
    <property type="entry name" value="Actin-like ATPase domain"/>
    <property type="match status" value="1"/>
</dbReference>
<dbReference type="GO" id="GO:0005737">
    <property type="term" value="C:cytoplasm"/>
    <property type="evidence" value="ECO:0007669"/>
    <property type="project" value="UniProtKB-SubCell"/>
</dbReference>
<protein>
    <recommendedName>
        <fullName evidence="3">Glucokinase</fullName>
        <ecNumber evidence="3">2.7.1.2</ecNumber>
    </recommendedName>
    <alternativeName>
        <fullName evidence="3">Glucose kinase</fullName>
    </alternativeName>
</protein>
<dbReference type="CDD" id="cd24008">
    <property type="entry name" value="ASKHA_NBD_GLK"/>
    <property type="match status" value="1"/>
</dbReference>
<feature type="binding site" evidence="3">
    <location>
        <begin position="6"/>
        <end position="11"/>
    </location>
    <ligand>
        <name>ATP</name>
        <dbReference type="ChEBI" id="CHEBI:30616"/>
    </ligand>
</feature>
<evidence type="ECO:0000313" key="5">
    <source>
        <dbReference type="EMBL" id="USF87637.1"/>
    </source>
</evidence>
<dbReference type="EC" id="2.7.1.2" evidence="3"/>
<name>A0A9J6ZXZ7_9GAMM</name>
<evidence type="ECO:0000256" key="4">
    <source>
        <dbReference type="RuleBase" id="RU004046"/>
    </source>
</evidence>
<evidence type="ECO:0000313" key="6">
    <source>
        <dbReference type="Proteomes" id="UP001056649"/>
    </source>
</evidence>